<dbReference type="GO" id="GO:0005764">
    <property type="term" value="C:lysosome"/>
    <property type="evidence" value="ECO:0007669"/>
    <property type="project" value="TreeGrafter"/>
</dbReference>
<comment type="caution">
    <text evidence="1">The sequence shown here is derived from an EMBL/GenBank/DDBJ whole genome shotgun (WGS) entry which is preliminary data.</text>
</comment>
<feature type="non-terminal residue" evidence="1">
    <location>
        <position position="1"/>
    </location>
</feature>
<keyword evidence="2" id="KW-1185">Reference proteome</keyword>
<dbReference type="EMBL" id="VXBP01005257">
    <property type="protein sequence ID" value="NXN97795.1"/>
    <property type="molecule type" value="Genomic_DNA"/>
</dbReference>
<name>A0A7L1NEB7_RHICY</name>
<dbReference type="PANTHER" id="PTHR11607:SF3">
    <property type="entry name" value="LYSOSOMAL ALPHA-MANNOSIDASE"/>
    <property type="match status" value="1"/>
</dbReference>
<proteinExistence type="predicted"/>
<dbReference type="GO" id="GO:0030246">
    <property type="term" value="F:carbohydrate binding"/>
    <property type="evidence" value="ECO:0007669"/>
    <property type="project" value="InterPro"/>
</dbReference>
<dbReference type="Gene3D" id="2.60.40.1360">
    <property type="match status" value="1"/>
</dbReference>
<evidence type="ECO:0000313" key="2">
    <source>
        <dbReference type="Proteomes" id="UP000565785"/>
    </source>
</evidence>
<dbReference type="InterPro" id="IPR050843">
    <property type="entry name" value="Glycosyl_Hydrlase_38"/>
</dbReference>
<feature type="non-terminal residue" evidence="1">
    <location>
        <position position="171"/>
    </location>
</feature>
<gene>
    <name evidence="1" type="primary">Man2b1</name>
    <name evidence="1" type="ORF">RHICYA_R16345</name>
</gene>
<dbReference type="PANTHER" id="PTHR11607">
    <property type="entry name" value="ALPHA-MANNOSIDASE"/>
    <property type="match status" value="1"/>
</dbReference>
<evidence type="ECO:0000313" key="1">
    <source>
        <dbReference type="EMBL" id="NXN97795.1"/>
    </source>
</evidence>
<dbReference type="Gene3D" id="2.70.98.30">
    <property type="entry name" value="Golgi alpha-mannosidase II, domain 4"/>
    <property type="match status" value="1"/>
</dbReference>
<dbReference type="Proteomes" id="UP000565785">
    <property type="component" value="Unassembled WGS sequence"/>
</dbReference>
<dbReference type="InterPro" id="IPR011013">
    <property type="entry name" value="Gal_mutarotase_sf_dom"/>
</dbReference>
<sequence length="171" mass="17869">SPPPQIHRRLLHDDNRGVAEPLDELGATGTGLVVRGRHLLLLEPPEVAADSHRPLAQALALPPCLLLAPPGGSQYRPGLPSLSQFSGLRGELPPNLHLLTLAPGGAGAGSVLLRLEHQFQLGESTGSSQPVTVDLLSLFSTLSITSVQELTLGADQPLSATSRLLWTPSSG</sequence>
<dbReference type="SUPFAM" id="SSF74650">
    <property type="entry name" value="Galactose mutarotase-like"/>
    <property type="match status" value="1"/>
</dbReference>
<dbReference type="AlphaFoldDB" id="A0A7L1NEB7"/>
<accession>A0A7L1NEB7</accession>
<protein>
    <submittedName>
        <fullName evidence="1">MA2B1 mannosidase</fullName>
    </submittedName>
</protein>
<reference evidence="1 2" key="1">
    <citation type="submission" date="2019-09" db="EMBL/GenBank/DDBJ databases">
        <title>Bird 10,000 Genomes (B10K) Project - Family phase.</title>
        <authorList>
            <person name="Zhang G."/>
        </authorList>
    </citation>
    <scope>NUCLEOTIDE SEQUENCE [LARGE SCALE GENOMIC DNA]</scope>
    <source>
        <strain evidence="1">B10K-DU-002-35</strain>
        <tissue evidence="1">Muscle</tissue>
    </source>
</reference>
<dbReference type="OrthoDB" id="2016903at2759"/>
<organism evidence="1 2">
    <name type="scientific">Rhinopomastus cyanomelas</name>
    <name type="common">Common scimitarbill</name>
    <dbReference type="NCBI Taxonomy" id="113115"/>
    <lineage>
        <taxon>Eukaryota</taxon>
        <taxon>Metazoa</taxon>
        <taxon>Chordata</taxon>
        <taxon>Craniata</taxon>
        <taxon>Vertebrata</taxon>
        <taxon>Euteleostomi</taxon>
        <taxon>Archelosauria</taxon>
        <taxon>Archosauria</taxon>
        <taxon>Dinosauria</taxon>
        <taxon>Saurischia</taxon>
        <taxon>Theropoda</taxon>
        <taxon>Coelurosauria</taxon>
        <taxon>Aves</taxon>
        <taxon>Neognathae</taxon>
        <taxon>Neoaves</taxon>
        <taxon>Telluraves</taxon>
        <taxon>Coraciimorphae</taxon>
        <taxon>Bucerotiformes</taxon>
        <taxon>Rhinopomastidae</taxon>
        <taxon>Rhinopomastus</taxon>
    </lineage>
</organism>
<dbReference type="GO" id="GO:0004559">
    <property type="term" value="F:alpha-mannosidase activity"/>
    <property type="evidence" value="ECO:0007669"/>
    <property type="project" value="TreeGrafter"/>
</dbReference>
<dbReference type="GO" id="GO:0005975">
    <property type="term" value="P:carbohydrate metabolic process"/>
    <property type="evidence" value="ECO:0007669"/>
    <property type="project" value="InterPro"/>
</dbReference>